<name>A0A285V005_9ACTN</name>
<dbReference type="OrthoDB" id="5191194at2"/>
<reference evidence="3" key="1">
    <citation type="submission" date="2017-08" db="EMBL/GenBank/DDBJ databases">
        <authorList>
            <person name="Varghese N."/>
            <person name="Submissions S."/>
        </authorList>
    </citation>
    <scope>NUCLEOTIDE SEQUENCE [LARGE SCALE GENOMIC DNA]</scope>
    <source>
        <strain evidence="3">DSM 4725</strain>
    </source>
</reference>
<dbReference type="EMBL" id="OBQI01000001">
    <property type="protein sequence ID" value="SOC47422.1"/>
    <property type="molecule type" value="Genomic_DNA"/>
</dbReference>
<organism evidence="2 3">
    <name type="scientific">Blastococcus aggregatus</name>
    <dbReference type="NCBI Taxonomy" id="38502"/>
    <lineage>
        <taxon>Bacteria</taxon>
        <taxon>Bacillati</taxon>
        <taxon>Actinomycetota</taxon>
        <taxon>Actinomycetes</taxon>
        <taxon>Geodermatophilales</taxon>
        <taxon>Geodermatophilaceae</taxon>
        <taxon>Blastococcus</taxon>
    </lineage>
</organism>
<accession>A0A285V005</accession>
<proteinExistence type="predicted"/>
<feature type="transmembrane region" description="Helical" evidence="1">
    <location>
        <begin position="27"/>
        <end position="46"/>
    </location>
</feature>
<keyword evidence="1" id="KW-0812">Transmembrane</keyword>
<gene>
    <name evidence="2" type="ORF">SAMN05660748_0808</name>
</gene>
<feature type="transmembrane region" description="Helical" evidence="1">
    <location>
        <begin position="58"/>
        <end position="76"/>
    </location>
</feature>
<evidence type="ECO:0000313" key="2">
    <source>
        <dbReference type="EMBL" id="SOC47422.1"/>
    </source>
</evidence>
<dbReference type="Proteomes" id="UP000219435">
    <property type="component" value="Unassembled WGS sequence"/>
</dbReference>
<keyword evidence="3" id="KW-1185">Reference proteome</keyword>
<keyword evidence="1" id="KW-1133">Transmembrane helix</keyword>
<keyword evidence="1" id="KW-0472">Membrane</keyword>
<evidence type="ECO:0000256" key="1">
    <source>
        <dbReference type="SAM" id="Phobius"/>
    </source>
</evidence>
<sequence>MRRAPWNDQPPAPDDVQSLLAWRRTGLVLGWAAPVLAAAAGLVWLVDRRGSDEPGTTLVVLTVGAALTAVLALVYLRRVFSSAETAGDLAVVRVRRWSDGAVTTWGAALLLRVLFEQLLGLGGAWLDAVTTVLGTMAVTAYVWMLLLTTRWHPALSAGGDQL</sequence>
<feature type="transmembrane region" description="Helical" evidence="1">
    <location>
        <begin position="97"/>
        <end position="115"/>
    </location>
</feature>
<feature type="transmembrane region" description="Helical" evidence="1">
    <location>
        <begin position="121"/>
        <end position="146"/>
    </location>
</feature>
<dbReference type="RefSeq" id="WP_141437038.1">
    <property type="nucleotide sequence ID" value="NZ_OBQI01000001.1"/>
</dbReference>
<evidence type="ECO:0000313" key="3">
    <source>
        <dbReference type="Proteomes" id="UP000219435"/>
    </source>
</evidence>
<protein>
    <submittedName>
        <fullName evidence="2">Uncharacterized protein</fullName>
    </submittedName>
</protein>
<dbReference type="AlphaFoldDB" id="A0A285V005"/>